<dbReference type="InterPro" id="IPR006143">
    <property type="entry name" value="RND_pump_MFP"/>
</dbReference>
<accession>A0A4R0WZ43</accession>
<proteinExistence type="inferred from homology"/>
<feature type="domain" description="Multidrug resistance protein MdtA-like alpha-helical hairpin" evidence="4">
    <location>
        <begin position="114"/>
        <end position="184"/>
    </location>
</feature>
<reference evidence="6 7" key="1">
    <citation type="submission" date="2017-02" db="EMBL/GenBank/DDBJ databases">
        <title>Paraburkholderia sophoroidis sp. nov. and Paraburkholderia steynii sp. nov. rhizobial symbionts of the fynbos legume Hypocalyptus sophoroides.</title>
        <authorList>
            <person name="Steenkamp E.T."/>
            <person name="Beukes C.W."/>
            <person name="Van Zyl E."/>
            <person name="Avontuur J."/>
            <person name="Chan W.Y."/>
            <person name="Hassen A."/>
            <person name="Palmer M."/>
            <person name="Mthombeni L."/>
            <person name="Phalane F."/>
            <person name="Sereme K."/>
            <person name="Venter S.N."/>
        </authorList>
    </citation>
    <scope>NUCLEOTIDE SEQUENCE [LARGE SCALE GENOMIC DNA]</scope>
    <source>
        <strain evidence="6 7">HC1.1ba</strain>
    </source>
</reference>
<name>A0A4R0WZ43_9BURK</name>
<keyword evidence="3" id="KW-0812">Transmembrane</keyword>
<dbReference type="Pfam" id="PF25917">
    <property type="entry name" value="BSH_RND"/>
    <property type="match status" value="1"/>
</dbReference>
<dbReference type="Gene3D" id="1.10.287.470">
    <property type="entry name" value="Helix hairpin bin"/>
    <property type="match status" value="1"/>
</dbReference>
<comment type="caution">
    <text evidence="6">The sequence shown here is derived from an EMBL/GenBank/DDBJ whole genome shotgun (WGS) entry which is preliminary data.</text>
</comment>
<dbReference type="InterPro" id="IPR058624">
    <property type="entry name" value="MdtA-like_HH"/>
</dbReference>
<feature type="region of interest" description="Disordered" evidence="2">
    <location>
        <begin position="261"/>
        <end position="287"/>
    </location>
</feature>
<protein>
    <submittedName>
        <fullName evidence="6">Uncharacterized protein</fullName>
    </submittedName>
</protein>
<feature type="compositionally biased region" description="Basic residues" evidence="2">
    <location>
        <begin position="261"/>
        <end position="270"/>
    </location>
</feature>
<dbReference type="GO" id="GO:1990281">
    <property type="term" value="C:efflux pump complex"/>
    <property type="evidence" value="ECO:0007669"/>
    <property type="project" value="TreeGrafter"/>
</dbReference>
<feature type="non-terminal residue" evidence="6">
    <location>
        <position position="287"/>
    </location>
</feature>
<keyword evidence="3" id="KW-1133">Transmembrane helix</keyword>
<keyword evidence="7" id="KW-1185">Reference proteome</keyword>
<evidence type="ECO:0000313" key="7">
    <source>
        <dbReference type="Proteomes" id="UP000294200"/>
    </source>
</evidence>
<dbReference type="PANTHER" id="PTHR30469">
    <property type="entry name" value="MULTIDRUG RESISTANCE PROTEIN MDTA"/>
    <property type="match status" value="1"/>
</dbReference>
<comment type="similarity">
    <text evidence="1">Belongs to the membrane fusion protein (MFP) (TC 8.A.1) family.</text>
</comment>
<evidence type="ECO:0000256" key="1">
    <source>
        <dbReference type="ARBA" id="ARBA00009477"/>
    </source>
</evidence>
<sequence length="287" mass="31321">MKPADLPNHDAPRARRRAPLVVACVVLVVILVAWFWPKHQVVTAPAAVPVNAGHPVNRDFPIRVAAVGTVQALNTVDVKVRVDGQLQRVAFTEGQDVKAGQLLAQLDQGPLTAQLHQAEAAQRKDQASLDNARLDLARYSQLVGIGAATAQAVDTAKAQVDALSATVAADAALVQSDRLQLSFTTLAAPFTGRCRRARGRYRRDRASGRHDRYRHRYANGADHGVVLRAPGRAARTARQSGEGAARGERDHAFRRYRARRRHAGVHRQHGRSHDRPDQAQGFVHQPG</sequence>
<dbReference type="Gene3D" id="2.40.50.100">
    <property type="match status" value="1"/>
</dbReference>
<dbReference type="AlphaFoldDB" id="A0A4R0WZ43"/>
<evidence type="ECO:0000313" key="6">
    <source>
        <dbReference type="EMBL" id="TCG02973.1"/>
    </source>
</evidence>
<evidence type="ECO:0000259" key="4">
    <source>
        <dbReference type="Pfam" id="PF25876"/>
    </source>
</evidence>
<dbReference type="GO" id="GO:0015562">
    <property type="term" value="F:efflux transmembrane transporter activity"/>
    <property type="evidence" value="ECO:0007669"/>
    <property type="project" value="TreeGrafter"/>
</dbReference>
<evidence type="ECO:0000256" key="3">
    <source>
        <dbReference type="SAM" id="Phobius"/>
    </source>
</evidence>
<dbReference type="Pfam" id="PF25876">
    <property type="entry name" value="HH_MFP_RND"/>
    <property type="match status" value="1"/>
</dbReference>
<evidence type="ECO:0000256" key="2">
    <source>
        <dbReference type="SAM" id="MobiDB-lite"/>
    </source>
</evidence>
<dbReference type="Proteomes" id="UP000294200">
    <property type="component" value="Unassembled WGS sequence"/>
</dbReference>
<feature type="domain" description="Multidrug resistance protein MdtA-like barrel-sandwich hybrid" evidence="5">
    <location>
        <begin position="74"/>
        <end position="194"/>
    </location>
</feature>
<gene>
    <name evidence="6" type="ORF">BZM27_51905</name>
</gene>
<dbReference type="NCBIfam" id="TIGR01730">
    <property type="entry name" value="RND_mfp"/>
    <property type="match status" value="1"/>
</dbReference>
<dbReference type="InterPro" id="IPR058625">
    <property type="entry name" value="MdtA-like_BSH"/>
</dbReference>
<keyword evidence="3" id="KW-0472">Membrane</keyword>
<dbReference type="EMBL" id="MWML01000586">
    <property type="protein sequence ID" value="TCG02973.1"/>
    <property type="molecule type" value="Genomic_DNA"/>
</dbReference>
<organism evidence="6 7">
    <name type="scientific">Paraburkholderia steynii</name>
    <dbReference type="NCBI Taxonomy" id="1245441"/>
    <lineage>
        <taxon>Bacteria</taxon>
        <taxon>Pseudomonadati</taxon>
        <taxon>Pseudomonadota</taxon>
        <taxon>Betaproteobacteria</taxon>
        <taxon>Burkholderiales</taxon>
        <taxon>Burkholderiaceae</taxon>
        <taxon>Paraburkholderia</taxon>
    </lineage>
</organism>
<feature type="transmembrane region" description="Helical" evidence="3">
    <location>
        <begin position="20"/>
        <end position="37"/>
    </location>
</feature>
<dbReference type="PANTHER" id="PTHR30469:SF36">
    <property type="entry name" value="BLL3903 PROTEIN"/>
    <property type="match status" value="1"/>
</dbReference>
<dbReference type="SUPFAM" id="SSF111369">
    <property type="entry name" value="HlyD-like secretion proteins"/>
    <property type="match status" value="1"/>
</dbReference>
<evidence type="ECO:0000259" key="5">
    <source>
        <dbReference type="Pfam" id="PF25917"/>
    </source>
</evidence>